<proteinExistence type="predicted"/>
<evidence type="ECO:0000313" key="2">
    <source>
        <dbReference type="Proteomes" id="UP001610334"/>
    </source>
</evidence>
<dbReference type="EMBL" id="JBFXLT010000148">
    <property type="protein sequence ID" value="KAL2803163.1"/>
    <property type="molecule type" value="Genomic_DNA"/>
</dbReference>
<gene>
    <name evidence="1" type="ORF">BJX63DRAFT_437182</name>
</gene>
<name>A0ABR4GVS0_9EURO</name>
<sequence length="176" mass="20316">MDETKNSTDVAKISVILRDRNDWRLWYEGIWTTAILEGIWDDINPDITPKPPARVEPEEPTGDSNSAWKRYPIQINKWLHFKAGRAKLYSTIISSLSPEVRDRTSLKLKTADLYDIFKHLKGTIALTDEEEKINATIRYSKARATPLSQKDVSTWINEFEVAAGQYKDLVNNKYDE</sequence>
<dbReference type="Proteomes" id="UP001610334">
    <property type="component" value="Unassembled WGS sequence"/>
</dbReference>
<comment type="caution">
    <text evidence="1">The sequence shown here is derived from an EMBL/GenBank/DDBJ whole genome shotgun (WGS) entry which is preliminary data.</text>
</comment>
<protein>
    <submittedName>
        <fullName evidence="1">Uncharacterized protein</fullName>
    </submittedName>
</protein>
<reference evidence="1 2" key="1">
    <citation type="submission" date="2024-07" db="EMBL/GenBank/DDBJ databases">
        <title>Section-level genome sequencing and comparative genomics of Aspergillus sections Usti and Cavernicolus.</title>
        <authorList>
            <consortium name="Lawrence Berkeley National Laboratory"/>
            <person name="Nybo J.L."/>
            <person name="Vesth T.C."/>
            <person name="Theobald S."/>
            <person name="Frisvad J.C."/>
            <person name="Larsen T.O."/>
            <person name="Kjaerboelling I."/>
            <person name="Rothschild-Mancinelli K."/>
            <person name="Lyhne E.K."/>
            <person name="Kogle M.E."/>
            <person name="Barry K."/>
            <person name="Clum A."/>
            <person name="Na H."/>
            <person name="Ledsgaard L."/>
            <person name="Lin J."/>
            <person name="Lipzen A."/>
            <person name="Kuo A."/>
            <person name="Riley R."/>
            <person name="Mondo S."/>
            <person name="Labutti K."/>
            <person name="Haridas S."/>
            <person name="Pangalinan J."/>
            <person name="Salamov A.A."/>
            <person name="Simmons B.A."/>
            <person name="Magnuson J.K."/>
            <person name="Chen J."/>
            <person name="Drula E."/>
            <person name="Henrissat B."/>
            <person name="Wiebenga A."/>
            <person name="Lubbers R.J."/>
            <person name="Gomes A.C."/>
            <person name="Makela M.R."/>
            <person name="Stajich J."/>
            <person name="Grigoriev I.V."/>
            <person name="Mortensen U.H."/>
            <person name="De Vries R.P."/>
            <person name="Baker S.E."/>
            <person name="Andersen M.R."/>
        </authorList>
    </citation>
    <scope>NUCLEOTIDE SEQUENCE [LARGE SCALE GENOMIC DNA]</scope>
    <source>
        <strain evidence="1 2">CBS 588.65</strain>
    </source>
</reference>
<organism evidence="1 2">
    <name type="scientific">Aspergillus granulosus</name>
    <dbReference type="NCBI Taxonomy" id="176169"/>
    <lineage>
        <taxon>Eukaryota</taxon>
        <taxon>Fungi</taxon>
        <taxon>Dikarya</taxon>
        <taxon>Ascomycota</taxon>
        <taxon>Pezizomycotina</taxon>
        <taxon>Eurotiomycetes</taxon>
        <taxon>Eurotiomycetidae</taxon>
        <taxon>Eurotiales</taxon>
        <taxon>Aspergillaceae</taxon>
        <taxon>Aspergillus</taxon>
        <taxon>Aspergillus subgen. Nidulantes</taxon>
    </lineage>
</organism>
<keyword evidence="2" id="KW-1185">Reference proteome</keyword>
<evidence type="ECO:0000313" key="1">
    <source>
        <dbReference type="EMBL" id="KAL2803163.1"/>
    </source>
</evidence>
<accession>A0ABR4GVS0</accession>